<sequence>MNKDKIIDFIKKEFKEGNIRNEMFPMMTKFGVRDYSETIHTVGLNYITAIGRFVDGVTSLSECPVFPYNVENNYGEMVAESQASYGNKDDEVRPDSIWYSKVDNSPILICEFERYEKNRRKDLKIKEKIQNLLLAYYQLGGNVPIILFVYWSYAGENPGDIGEYISILDNGFKKNDGTYVQGINALKTTYLVYRCVASGNIDNLTLNQWVEVG</sequence>
<proteinExistence type="predicted"/>
<keyword evidence="1" id="KW-0812">Transmembrane</keyword>
<evidence type="ECO:0000313" key="2">
    <source>
        <dbReference type="EMBL" id="AST58059.1"/>
    </source>
</evidence>
<reference evidence="2 3" key="1">
    <citation type="submission" date="2016-08" db="EMBL/GenBank/DDBJ databases">
        <title>A novel genetic cassette of butanologenic Thermoanaerobacterium thermosaccharolyticum that directly convert cellulose to butanol.</title>
        <authorList>
            <person name="Li T."/>
            <person name="He J."/>
        </authorList>
    </citation>
    <scope>NUCLEOTIDE SEQUENCE [LARGE SCALE GENOMIC DNA]</scope>
    <source>
        <strain evidence="2 3">TG57</strain>
    </source>
</reference>
<evidence type="ECO:0000256" key="1">
    <source>
        <dbReference type="SAM" id="Phobius"/>
    </source>
</evidence>
<keyword evidence="1" id="KW-0472">Membrane</keyword>
<dbReference type="RefSeq" id="WP_094397530.1">
    <property type="nucleotide sequence ID" value="NZ_CP016893.1"/>
</dbReference>
<accession>A0A223I036</accession>
<dbReference type="Proteomes" id="UP000214975">
    <property type="component" value="Chromosome"/>
</dbReference>
<organism evidence="2 3">
    <name type="scientific">Thermoanaerobacterium thermosaccharolyticum</name>
    <name type="common">Clostridium thermosaccharolyticum</name>
    <dbReference type="NCBI Taxonomy" id="1517"/>
    <lineage>
        <taxon>Bacteria</taxon>
        <taxon>Bacillati</taxon>
        <taxon>Bacillota</taxon>
        <taxon>Clostridia</taxon>
        <taxon>Thermoanaerobacterales</taxon>
        <taxon>Thermoanaerobacteraceae</taxon>
        <taxon>Thermoanaerobacterium</taxon>
    </lineage>
</organism>
<protein>
    <submittedName>
        <fullName evidence="2">Uncharacterized protein</fullName>
    </submittedName>
</protein>
<keyword evidence="1" id="KW-1133">Transmembrane helix</keyword>
<gene>
    <name evidence="2" type="ORF">Thert_02120</name>
</gene>
<dbReference type="AlphaFoldDB" id="A0A223I036"/>
<evidence type="ECO:0000313" key="3">
    <source>
        <dbReference type="Proteomes" id="UP000214975"/>
    </source>
</evidence>
<dbReference type="EMBL" id="CP016893">
    <property type="protein sequence ID" value="AST58059.1"/>
    <property type="molecule type" value="Genomic_DNA"/>
</dbReference>
<feature type="transmembrane region" description="Helical" evidence="1">
    <location>
        <begin position="129"/>
        <end position="153"/>
    </location>
</feature>
<name>A0A223I036_THETR</name>